<dbReference type="GO" id="GO:0051301">
    <property type="term" value="P:cell division"/>
    <property type="evidence" value="ECO:0007669"/>
    <property type="project" value="UniProtKB-KW"/>
</dbReference>
<dbReference type="AlphaFoldDB" id="A0A7G9WKQ1"/>
<feature type="region of interest" description="Disordered" evidence="15">
    <location>
        <begin position="425"/>
        <end position="481"/>
    </location>
</feature>
<evidence type="ECO:0000256" key="5">
    <source>
        <dbReference type="ARBA" id="ARBA00022618"/>
    </source>
</evidence>
<dbReference type="Gene3D" id="3.30.70.1050">
    <property type="entry name" value="Trigger factor ribosome-binding domain"/>
    <property type="match status" value="1"/>
</dbReference>
<evidence type="ECO:0000256" key="10">
    <source>
        <dbReference type="ARBA" id="ARBA00024849"/>
    </source>
</evidence>
<dbReference type="Gene3D" id="3.10.50.40">
    <property type="match status" value="1"/>
</dbReference>
<proteinExistence type="inferred from homology"/>
<feature type="compositionally biased region" description="Basic and acidic residues" evidence="15">
    <location>
        <begin position="470"/>
        <end position="481"/>
    </location>
</feature>
<dbReference type="FunFam" id="3.10.50.40:FF:000001">
    <property type="entry name" value="Trigger factor"/>
    <property type="match status" value="1"/>
</dbReference>
<dbReference type="PIRSF" id="PIRSF003095">
    <property type="entry name" value="Trigger_factor"/>
    <property type="match status" value="1"/>
</dbReference>
<evidence type="ECO:0000256" key="7">
    <source>
        <dbReference type="ARBA" id="ARBA00023186"/>
    </source>
</evidence>
<gene>
    <name evidence="12" type="primary">tig</name>
    <name evidence="17" type="ORF">H6X83_06585</name>
</gene>
<keyword evidence="12" id="KW-0963">Cytoplasm</keyword>
<dbReference type="RefSeq" id="WP_212508332.1">
    <property type="nucleotide sequence ID" value="NZ_CP060696.1"/>
</dbReference>
<dbReference type="InterPro" id="IPR027304">
    <property type="entry name" value="Trigger_fact/SurA_dom_sf"/>
</dbReference>
<evidence type="ECO:0000256" key="2">
    <source>
        <dbReference type="ARBA" id="ARBA00005464"/>
    </source>
</evidence>
<dbReference type="InterPro" id="IPR037041">
    <property type="entry name" value="Trigger_fac_C_sf"/>
</dbReference>
<keyword evidence="5 12" id="KW-0132">Cell division</keyword>
<organism evidence="17 18">
    <name type="scientific">Caproicibacterium amylolyticum</name>
    <dbReference type="NCBI Taxonomy" id="2766537"/>
    <lineage>
        <taxon>Bacteria</taxon>
        <taxon>Bacillati</taxon>
        <taxon>Bacillota</taxon>
        <taxon>Clostridia</taxon>
        <taxon>Eubacteriales</taxon>
        <taxon>Oscillospiraceae</taxon>
        <taxon>Caproicibacterium</taxon>
    </lineage>
</organism>
<evidence type="ECO:0000259" key="16">
    <source>
        <dbReference type="PROSITE" id="PS50059"/>
    </source>
</evidence>
<accession>A0A7G9WKQ1</accession>
<evidence type="ECO:0000256" key="6">
    <source>
        <dbReference type="ARBA" id="ARBA00023110"/>
    </source>
</evidence>
<name>A0A7G9WKQ1_9FIRM</name>
<dbReference type="InterPro" id="IPR036611">
    <property type="entry name" value="Trigger_fac_ribosome-bd_sf"/>
</dbReference>
<evidence type="ECO:0000313" key="17">
    <source>
        <dbReference type="EMBL" id="QNO19263.1"/>
    </source>
</evidence>
<dbReference type="EMBL" id="CP060696">
    <property type="protein sequence ID" value="QNO19263.1"/>
    <property type="molecule type" value="Genomic_DNA"/>
</dbReference>
<dbReference type="GO" id="GO:0043022">
    <property type="term" value="F:ribosome binding"/>
    <property type="evidence" value="ECO:0007669"/>
    <property type="project" value="TreeGrafter"/>
</dbReference>
<keyword evidence="7 12" id="KW-0143">Chaperone</keyword>
<dbReference type="Pfam" id="PF00254">
    <property type="entry name" value="FKBP_C"/>
    <property type="match status" value="1"/>
</dbReference>
<dbReference type="SUPFAM" id="SSF109998">
    <property type="entry name" value="Triger factor/SurA peptide-binding domain-like"/>
    <property type="match status" value="1"/>
</dbReference>
<evidence type="ECO:0000256" key="12">
    <source>
        <dbReference type="HAMAP-Rule" id="MF_00303"/>
    </source>
</evidence>
<dbReference type="InterPro" id="IPR001179">
    <property type="entry name" value="PPIase_FKBP_dom"/>
</dbReference>
<evidence type="ECO:0000256" key="11">
    <source>
        <dbReference type="ARBA" id="ARBA00029986"/>
    </source>
</evidence>
<dbReference type="Pfam" id="PF05698">
    <property type="entry name" value="Trigger_C"/>
    <property type="match status" value="1"/>
</dbReference>
<dbReference type="InterPro" id="IPR008880">
    <property type="entry name" value="Trigger_fac_C"/>
</dbReference>
<comment type="function">
    <text evidence="10 12">Involved in protein export. Acts as a chaperone by maintaining the newly synthesized protein in an open conformation. Functions as a peptidyl-prolyl cis-trans isomerase.</text>
</comment>
<comment type="catalytic activity">
    <reaction evidence="1 12 13">
        <text>[protein]-peptidylproline (omega=180) = [protein]-peptidylproline (omega=0)</text>
        <dbReference type="Rhea" id="RHEA:16237"/>
        <dbReference type="Rhea" id="RHEA-COMP:10747"/>
        <dbReference type="Rhea" id="RHEA-COMP:10748"/>
        <dbReference type="ChEBI" id="CHEBI:83833"/>
        <dbReference type="ChEBI" id="CHEBI:83834"/>
        <dbReference type="EC" id="5.2.1.8"/>
    </reaction>
</comment>
<comment type="similarity">
    <text evidence="2 12 14">Belongs to the FKBP-type PPIase family. Tig subfamily.</text>
</comment>
<dbReference type="PROSITE" id="PS50059">
    <property type="entry name" value="FKBP_PPIASE"/>
    <property type="match status" value="1"/>
</dbReference>
<evidence type="ECO:0000256" key="9">
    <source>
        <dbReference type="ARBA" id="ARBA00023306"/>
    </source>
</evidence>
<comment type="domain">
    <text evidence="12">Consists of 3 domains; the N-terminus binds the ribosome, the middle domain has PPIase activity, while the C-terminus has intrinsic chaperone activity on its own.</text>
</comment>
<dbReference type="GO" id="GO:0043335">
    <property type="term" value="P:protein unfolding"/>
    <property type="evidence" value="ECO:0007669"/>
    <property type="project" value="TreeGrafter"/>
</dbReference>
<evidence type="ECO:0000256" key="3">
    <source>
        <dbReference type="ARBA" id="ARBA00013194"/>
    </source>
</evidence>
<dbReference type="KEGG" id="caml:H6X83_06585"/>
<dbReference type="GO" id="GO:0003755">
    <property type="term" value="F:peptidyl-prolyl cis-trans isomerase activity"/>
    <property type="evidence" value="ECO:0007669"/>
    <property type="project" value="UniProtKB-UniRule"/>
</dbReference>
<dbReference type="InterPro" id="IPR046357">
    <property type="entry name" value="PPIase_dom_sf"/>
</dbReference>
<dbReference type="SUPFAM" id="SSF102735">
    <property type="entry name" value="Trigger factor ribosome-binding domain"/>
    <property type="match status" value="1"/>
</dbReference>
<dbReference type="PANTHER" id="PTHR30560:SF3">
    <property type="entry name" value="TRIGGER FACTOR-LIKE PROTEIN TIG, CHLOROPLASTIC"/>
    <property type="match status" value="1"/>
</dbReference>
<dbReference type="GO" id="GO:0015031">
    <property type="term" value="P:protein transport"/>
    <property type="evidence" value="ECO:0007669"/>
    <property type="project" value="UniProtKB-UniRule"/>
</dbReference>
<evidence type="ECO:0000256" key="4">
    <source>
        <dbReference type="ARBA" id="ARBA00016902"/>
    </source>
</evidence>
<feature type="compositionally biased region" description="Basic residues" evidence="15">
    <location>
        <begin position="451"/>
        <end position="467"/>
    </location>
</feature>
<dbReference type="HAMAP" id="MF_00303">
    <property type="entry name" value="Trigger_factor_Tig"/>
    <property type="match status" value="1"/>
</dbReference>
<keyword evidence="9 12" id="KW-0131">Cell cycle</keyword>
<sequence length="481" mass="53721">MSLKSSNKVDTNRWQLEVAVDAATFNSAVDHAYKKQKNRINIPGFRKGKAPRAFIEKFYGSDVFYDDAINEVYPDALEGAVKDAKLDMIQDKVDFDLVSADANGLVFKATITVKPEVSIENYKGIKASKKSAEVADEELDAELKKIQDRNSRMVTVEDRPAANDDIVDIDFEGFMDGKAFEGGKAENYTLTLGAGQFIPGFEEQIVGKNSGNEFDVNVTFPEDYQAEDLKGKPAVFKVKLHEIKMKELPELDDDFAKDVSDFDTLDEYKADMKKHLGEQKAEAVQDDVDNQLIDALVEALQGEIPQAMYENKVNDDIRDFSYRLQNQGLDIQSYMKYTGMDAAKLRDAFMPQAERQVKIRLALEKIAELEKLAVSDEDIENEYKKMAENYQMEADKVKAVVNKEDLAKDIAVEKAIEFVRSNAEVTDAAPETTAEDSKEAETTEKKEAKKPAAKKVAAKKTTAKKAATKSAEKAVKEDSAE</sequence>
<evidence type="ECO:0000256" key="1">
    <source>
        <dbReference type="ARBA" id="ARBA00000971"/>
    </source>
</evidence>
<feature type="compositionally biased region" description="Basic and acidic residues" evidence="15">
    <location>
        <begin position="435"/>
        <end position="450"/>
    </location>
</feature>
<keyword evidence="18" id="KW-1185">Reference proteome</keyword>
<dbReference type="GO" id="GO:0044183">
    <property type="term" value="F:protein folding chaperone"/>
    <property type="evidence" value="ECO:0007669"/>
    <property type="project" value="TreeGrafter"/>
</dbReference>
<dbReference type="InterPro" id="IPR005215">
    <property type="entry name" value="Trig_fac"/>
</dbReference>
<evidence type="ECO:0000256" key="8">
    <source>
        <dbReference type="ARBA" id="ARBA00023235"/>
    </source>
</evidence>
<dbReference type="NCBIfam" id="TIGR00115">
    <property type="entry name" value="tig"/>
    <property type="match status" value="1"/>
</dbReference>
<dbReference type="InterPro" id="IPR008881">
    <property type="entry name" value="Trigger_fac_ribosome-bd_bac"/>
</dbReference>
<dbReference type="GO" id="GO:0051083">
    <property type="term" value="P:'de novo' cotranslational protein folding"/>
    <property type="evidence" value="ECO:0007669"/>
    <property type="project" value="TreeGrafter"/>
</dbReference>
<dbReference type="SUPFAM" id="SSF54534">
    <property type="entry name" value="FKBP-like"/>
    <property type="match status" value="1"/>
</dbReference>
<protein>
    <recommendedName>
        <fullName evidence="4 12">Trigger factor</fullName>
        <shortName evidence="12">TF</shortName>
        <ecNumber evidence="3 12">5.2.1.8</ecNumber>
    </recommendedName>
    <alternativeName>
        <fullName evidence="11 12">PPIase</fullName>
    </alternativeName>
</protein>
<dbReference type="GO" id="GO:0005737">
    <property type="term" value="C:cytoplasm"/>
    <property type="evidence" value="ECO:0007669"/>
    <property type="project" value="UniProtKB-SubCell"/>
</dbReference>
<evidence type="ECO:0000313" key="18">
    <source>
        <dbReference type="Proteomes" id="UP000516046"/>
    </source>
</evidence>
<evidence type="ECO:0000256" key="13">
    <source>
        <dbReference type="PROSITE-ProRule" id="PRU00277"/>
    </source>
</evidence>
<evidence type="ECO:0000256" key="15">
    <source>
        <dbReference type="SAM" id="MobiDB-lite"/>
    </source>
</evidence>
<dbReference type="Gene3D" id="1.10.3120.10">
    <property type="entry name" value="Trigger factor, C-terminal domain"/>
    <property type="match status" value="1"/>
</dbReference>
<dbReference type="Pfam" id="PF05697">
    <property type="entry name" value="Trigger_N"/>
    <property type="match status" value="1"/>
</dbReference>
<comment type="subcellular location">
    <subcellularLocation>
        <location evidence="12">Cytoplasm</location>
    </subcellularLocation>
    <text evidence="12">About half TF is bound to the ribosome near the polypeptide exit tunnel while the other half is free in the cytoplasm.</text>
</comment>
<dbReference type="EC" id="5.2.1.8" evidence="3 12"/>
<evidence type="ECO:0000256" key="14">
    <source>
        <dbReference type="RuleBase" id="RU003914"/>
    </source>
</evidence>
<dbReference type="PANTHER" id="PTHR30560">
    <property type="entry name" value="TRIGGER FACTOR CHAPERONE AND PEPTIDYL-PROLYL CIS/TRANS ISOMERASE"/>
    <property type="match status" value="1"/>
</dbReference>
<keyword evidence="8 12" id="KW-0413">Isomerase</keyword>
<feature type="domain" description="PPIase FKBP-type" evidence="16">
    <location>
        <begin position="164"/>
        <end position="249"/>
    </location>
</feature>
<keyword evidence="6 12" id="KW-0697">Rotamase</keyword>
<dbReference type="Proteomes" id="UP000516046">
    <property type="component" value="Chromosome"/>
</dbReference>
<reference evidence="17 18" key="1">
    <citation type="submission" date="2020-08" db="EMBL/GenBank/DDBJ databases">
        <authorList>
            <person name="Ren C."/>
            <person name="Gu Y."/>
            <person name="Xu Y."/>
        </authorList>
    </citation>
    <scope>NUCLEOTIDE SEQUENCE [LARGE SCALE GENOMIC DNA]</scope>
    <source>
        <strain evidence="17 18">LBM18003</strain>
    </source>
</reference>